<evidence type="ECO:0000313" key="12">
    <source>
        <dbReference type="Proteomes" id="UP000192927"/>
    </source>
</evidence>
<keyword evidence="12" id="KW-1185">Reference proteome</keyword>
<evidence type="ECO:0000256" key="4">
    <source>
        <dbReference type="ARBA" id="ARBA00012023"/>
    </source>
</evidence>
<keyword evidence="7 10" id="KW-0547">Nucleotide-binding</keyword>
<dbReference type="GO" id="GO:0005524">
    <property type="term" value="F:ATP binding"/>
    <property type="evidence" value="ECO:0007669"/>
    <property type="project" value="UniProtKB-KW"/>
</dbReference>
<evidence type="ECO:0000256" key="7">
    <source>
        <dbReference type="ARBA" id="ARBA00022741"/>
    </source>
</evidence>
<dbReference type="EC" id="2.7.1.158" evidence="4 10"/>
<dbReference type="InterPro" id="IPR009286">
    <property type="entry name" value="Ins_P5_2-kin"/>
</dbReference>
<dbReference type="Pfam" id="PF06090">
    <property type="entry name" value="Ins_P5_2-kin"/>
    <property type="match status" value="1"/>
</dbReference>
<name>A0A1W5DDD0_9LECA</name>
<dbReference type="InterPro" id="IPR043001">
    <property type="entry name" value="IP5_2-K_N_lobe"/>
</dbReference>
<organism evidence="11 12">
    <name type="scientific">Lasallia pustulata</name>
    <dbReference type="NCBI Taxonomy" id="136370"/>
    <lineage>
        <taxon>Eukaryota</taxon>
        <taxon>Fungi</taxon>
        <taxon>Dikarya</taxon>
        <taxon>Ascomycota</taxon>
        <taxon>Pezizomycotina</taxon>
        <taxon>Lecanoromycetes</taxon>
        <taxon>OSLEUM clade</taxon>
        <taxon>Umbilicariomycetidae</taxon>
        <taxon>Umbilicariales</taxon>
        <taxon>Umbilicariaceae</taxon>
        <taxon>Lasallia</taxon>
    </lineage>
</organism>
<dbReference type="PANTHER" id="PTHR14456">
    <property type="entry name" value="INOSITOL POLYPHOSPHATE KINASE 1"/>
    <property type="match status" value="1"/>
</dbReference>
<keyword evidence="8 10" id="KW-0418">Kinase</keyword>
<keyword evidence="6 10" id="KW-0808">Transferase</keyword>
<accession>A0A1W5DDD0</accession>
<keyword evidence="9 10" id="KW-0067">ATP-binding</keyword>
<evidence type="ECO:0000256" key="5">
    <source>
        <dbReference type="ARBA" id="ARBA00014846"/>
    </source>
</evidence>
<proteinExistence type="inferred from homology"/>
<evidence type="ECO:0000256" key="10">
    <source>
        <dbReference type="RuleBase" id="RU364126"/>
    </source>
</evidence>
<evidence type="ECO:0000256" key="2">
    <source>
        <dbReference type="ARBA" id="ARBA00003979"/>
    </source>
</evidence>
<dbReference type="GO" id="GO:0032958">
    <property type="term" value="P:inositol phosphate biosynthetic process"/>
    <property type="evidence" value="ECO:0007669"/>
    <property type="project" value="TreeGrafter"/>
</dbReference>
<evidence type="ECO:0000256" key="8">
    <source>
        <dbReference type="ARBA" id="ARBA00022777"/>
    </source>
</evidence>
<dbReference type="GO" id="GO:0035299">
    <property type="term" value="F:inositol-1,3,4,5,6-pentakisphosphate 2-kinase activity"/>
    <property type="evidence" value="ECO:0007669"/>
    <property type="project" value="UniProtKB-EC"/>
</dbReference>
<dbReference type="Proteomes" id="UP000192927">
    <property type="component" value="Unassembled WGS sequence"/>
</dbReference>
<dbReference type="EMBL" id="FWEW01003784">
    <property type="protein sequence ID" value="SLM41096.1"/>
    <property type="molecule type" value="Genomic_DNA"/>
</dbReference>
<comment type="catalytic activity">
    <reaction evidence="1 10">
        <text>1D-myo-inositol 1,3,4,5,6-pentakisphosphate + ATP = 1D-myo-inositol hexakisphosphate + ADP + H(+)</text>
        <dbReference type="Rhea" id="RHEA:20313"/>
        <dbReference type="ChEBI" id="CHEBI:15378"/>
        <dbReference type="ChEBI" id="CHEBI:30616"/>
        <dbReference type="ChEBI" id="CHEBI:57733"/>
        <dbReference type="ChEBI" id="CHEBI:58130"/>
        <dbReference type="ChEBI" id="CHEBI:456216"/>
        <dbReference type="EC" id="2.7.1.158"/>
    </reaction>
</comment>
<comment type="similarity">
    <text evidence="3">Belongs to the IPK1 type 1 family.</text>
</comment>
<protein>
    <recommendedName>
        <fullName evidence="5 10">Inositol-pentakisphosphate 2-kinase</fullName>
        <ecNumber evidence="4 10">2.7.1.158</ecNumber>
    </recommendedName>
</protein>
<evidence type="ECO:0000256" key="6">
    <source>
        <dbReference type="ARBA" id="ARBA00022679"/>
    </source>
</evidence>
<comment type="function">
    <text evidence="2">Has kinase activity and phosphorylates inositol-1,3,4,5,6-pentakisphosphate (Ins(1,3,4,5,6)P5) to produce 1,2,3,4,5,6-hexakisphosphate (InsP6), also known as phytate.</text>
</comment>
<dbReference type="PANTHER" id="PTHR14456:SF2">
    <property type="entry name" value="INOSITOL-PENTAKISPHOSPHATE 2-KINASE"/>
    <property type="match status" value="1"/>
</dbReference>
<evidence type="ECO:0000313" key="11">
    <source>
        <dbReference type="EMBL" id="SLM41096.1"/>
    </source>
</evidence>
<dbReference type="GO" id="GO:0005634">
    <property type="term" value="C:nucleus"/>
    <property type="evidence" value="ECO:0007669"/>
    <property type="project" value="TreeGrafter"/>
</dbReference>
<reference evidence="12" key="1">
    <citation type="submission" date="2017-03" db="EMBL/GenBank/DDBJ databases">
        <authorList>
            <person name="Sharma R."/>
            <person name="Thines M."/>
        </authorList>
    </citation>
    <scope>NUCLEOTIDE SEQUENCE [LARGE SCALE GENOMIC DNA]</scope>
</reference>
<comment type="domain">
    <text evidence="10">The EXKPK motif is conserved in inositol-pentakisphosphate 2-kinases of both family 1 and 2.</text>
</comment>
<evidence type="ECO:0000256" key="9">
    <source>
        <dbReference type="ARBA" id="ARBA00022840"/>
    </source>
</evidence>
<evidence type="ECO:0000256" key="1">
    <source>
        <dbReference type="ARBA" id="ARBA00001774"/>
    </source>
</evidence>
<comment type="function">
    <text evidence="10">Phosphorylates Ins(1,3,4,5,6)P5 at position 2 to form Ins(1,2,3,4,5,6)P6 (InsP6 or phytate).</text>
</comment>
<sequence>MAVAAFPSNATLEYLAEGAANIIYRFTIPSPSPSIEADASLNDYENDRCTPPPSELPAIHYDPIFQNKLLRLRKALPSTTSVLVSQEKFEHVIKPLIPSQYLVPQTLVKLPPDLQTDCNRNLRLMEEAGTRPRKRHGTYLALESGYGCLVADMTSAGNQGQVVIDFKPKWLAQSPSAPAGSVRCRTCALRAMRKASGKYEDEPSFDPHLQRAPSNLCPLDLVSGHSPRVRLAVKCIMDHAKWPPSAREWLTPRLTEFFTGNPIIRLLQSLQQDLDPDGVSQANLNDPNFLTAMTLRDCTMFVVVPSQGYGDVYARLSDLDWKSPDGGKAEYWLDIERRLIKGAWYTGTEENATPVRHLCNV</sequence>
<dbReference type="AlphaFoldDB" id="A0A1W5DDD0"/>
<evidence type="ECO:0000256" key="3">
    <source>
        <dbReference type="ARBA" id="ARBA00008305"/>
    </source>
</evidence>
<dbReference type="Gene3D" id="3.30.200.110">
    <property type="entry name" value="Inositol-pentakisphosphate 2-kinase, N-lobe"/>
    <property type="match status" value="1"/>
</dbReference>